<feature type="region of interest" description="Disordered" evidence="1">
    <location>
        <begin position="217"/>
        <end position="249"/>
    </location>
</feature>
<keyword evidence="2" id="KW-0472">Membrane</keyword>
<keyword evidence="2" id="KW-1133">Transmembrane helix</keyword>
<feature type="compositionally biased region" description="Polar residues" evidence="1">
    <location>
        <begin position="303"/>
        <end position="318"/>
    </location>
</feature>
<gene>
    <name evidence="3" type="ORF">Cvel_29570</name>
</gene>
<name>A0A0G4HNQ4_9ALVE</name>
<accession>A0A0G4HNQ4</accession>
<protein>
    <submittedName>
        <fullName evidence="3">Uncharacterized protein</fullName>
    </submittedName>
</protein>
<evidence type="ECO:0000256" key="2">
    <source>
        <dbReference type="SAM" id="Phobius"/>
    </source>
</evidence>
<keyword evidence="2" id="KW-0812">Transmembrane</keyword>
<proteinExistence type="predicted"/>
<feature type="transmembrane region" description="Helical" evidence="2">
    <location>
        <begin position="146"/>
        <end position="165"/>
    </location>
</feature>
<dbReference type="VEuPathDB" id="CryptoDB:Cvel_29570"/>
<dbReference type="AlphaFoldDB" id="A0A0G4HNQ4"/>
<feature type="compositionally biased region" description="Basic and acidic residues" evidence="1">
    <location>
        <begin position="228"/>
        <end position="243"/>
    </location>
</feature>
<evidence type="ECO:0000313" key="3">
    <source>
        <dbReference type="EMBL" id="CEM45823.1"/>
    </source>
</evidence>
<organism evidence="3">
    <name type="scientific">Chromera velia CCMP2878</name>
    <dbReference type="NCBI Taxonomy" id="1169474"/>
    <lineage>
        <taxon>Eukaryota</taxon>
        <taxon>Sar</taxon>
        <taxon>Alveolata</taxon>
        <taxon>Colpodellida</taxon>
        <taxon>Chromeraceae</taxon>
        <taxon>Chromera</taxon>
    </lineage>
</organism>
<sequence length="361" mass="40764">MQSEEFWAFWGTDASSRSDMCDNVILRLLVDCVYVFRNSNCHRDEMHRKDIPKADVSALMGLALFVTRELKTFRDGDDDDVWPLSDCYHIVHPCLEELILDPDIHVVSVDRLIEVLEKGGNFKGRRGKRVDKGNARYGVKDTRERVVPYLYAYIFLFLLCSWSLYCFSLDFLLSQGYSRSGPERSRIRRESEGQFQKDLDSFGASVEYLTFFMDPEAQSDSKRRHSRKLSDRQKLNHPRDESRSCSPAQAGLPGLIGSLQIVEVNEEKNYIKAQFMCPCTRHVATIKQKQHVLAGGSPGRPSPTVSNRSHRGLSSTKAASVPISISSESGGESQSESEDESQSNSSSKSRLPLGDVLNHRA</sequence>
<feature type="region of interest" description="Disordered" evidence="1">
    <location>
        <begin position="290"/>
        <end position="361"/>
    </location>
</feature>
<reference evidence="3" key="1">
    <citation type="submission" date="2014-11" db="EMBL/GenBank/DDBJ databases">
        <authorList>
            <person name="Otto D Thomas"/>
            <person name="Naeem Raeece"/>
        </authorList>
    </citation>
    <scope>NUCLEOTIDE SEQUENCE</scope>
</reference>
<feature type="compositionally biased region" description="Low complexity" evidence="1">
    <location>
        <begin position="323"/>
        <end position="334"/>
    </location>
</feature>
<evidence type="ECO:0000256" key="1">
    <source>
        <dbReference type="SAM" id="MobiDB-lite"/>
    </source>
</evidence>
<dbReference type="EMBL" id="CDMZ01003292">
    <property type="protein sequence ID" value="CEM45823.1"/>
    <property type="molecule type" value="Genomic_DNA"/>
</dbReference>